<accession>A0ABV5V2N9</accession>
<keyword evidence="2" id="KW-1185">Reference proteome</keyword>
<comment type="caution">
    <text evidence="1">The sequence shown here is derived from an EMBL/GenBank/DDBJ whole genome shotgun (WGS) entry which is preliminary data.</text>
</comment>
<proteinExistence type="predicted"/>
<dbReference type="Proteomes" id="UP001589613">
    <property type="component" value="Unassembled WGS sequence"/>
</dbReference>
<organism evidence="1 2">
    <name type="scientific">Ornithinimicrobium kibberense</name>
    <dbReference type="NCBI Taxonomy" id="282060"/>
    <lineage>
        <taxon>Bacteria</taxon>
        <taxon>Bacillati</taxon>
        <taxon>Actinomycetota</taxon>
        <taxon>Actinomycetes</taxon>
        <taxon>Micrococcales</taxon>
        <taxon>Ornithinimicrobiaceae</taxon>
        <taxon>Ornithinimicrobium</taxon>
    </lineage>
</organism>
<protein>
    <submittedName>
        <fullName evidence="1">Uncharacterized protein</fullName>
    </submittedName>
</protein>
<dbReference type="RefSeq" id="WP_141339013.1">
    <property type="nucleotide sequence ID" value="NZ_JBHMAX010000016.1"/>
</dbReference>
<dbReference type="EMBL" id="JBHMAX010000016">
    <property type="protein sequence ID" value="MFB9732052.1"/>
    <property type="molecule type" value="Genomic_DNA"/>
</dbReference>
<evidence type="ECO:0000313" key="1">
    <source>
        <dbReference type="EMBL" id="MFB9732052.1"/>
    </source>
</evidence>
<name>A0ABV5V2N9_9MICO</name>
<sequence>MSTTTPLPTPVQSELDTLAQVPVVLGGPSARRGAHRPRLNFLSRANRSESANDAVVPPRRIAGRFTLPR</sequence>
<reference evidence="1 2" key="1">
    <citation type="submission" date="2024-09" db="EMBL/GenBank/DDBJ databases">
        <authorList>
            <person name="Sun Q."/>
            <person name="Mori K."/>
        </authorList>
    </citation>
    <scope>NUCLEOTIDE SEQUENCE [LARGE SCALE GENOMIC DNA]</scope>
    <source>
        <strain evidence="1 2">JCM 12763</strain>
    </source>
</reference>
<gene>
    <name evidence="1" type="ORF">ACFFN0_08340</name>
</gene>
<evidence type="ECO:0000313" key="2">
    <source>
        <dbReference type="Proteomes" id="UP001589613"/>
    </source>
</evidence>